<dbReference type="InterPro" id="IPR018951">
    <property type="entry name" value="Fumarase_C_C"/>
</dbReference>
<name>E7FUL4_ERYRH</name>
<feature type="domain" description="Fumarase C C-terminal" evidence="5">
    <location>
        <begin position="414"/>
        <end position="466"/>
    </location>
</feature>
<dbReference type="EMBL" id="ACLK02000001">
    <property type="protein sequence ID" value="EFY09475.1"/>
    <property type="molecule type" value="Genomic_DNA"/>
</dbReference>
<dbReference type="PANTHER" id="PTHR42696">
    <property type="entry name" value="ASPARTATE AMMONIA-LYASE"/>
    <property type="match status" value="1"/>
</dbReference>
<keyword evidence="3 6" id="KW-0456">Lyase</keyword>
<dbReference type="Proteomes" id="UP000003028">
    <property type="component" value="Unassembled WGS sequence"/>
</dbReference>
<reference evidence="6" key="1">
    <citation type="submission" date="2011-01" db="EMBL/GenBank/DDBJ databases">
        <authorList>
            <person name="Muzny D."/>
            <person name="Qin X."/>
            <person name="Buhay C."/>
            <person name="Dugan-Rocha S."/>
            <person name="Ding Y."/>
            <person name="Chen G."/>
            <person name="Hawes A."/>
            <person name="Holder M."/>
            <person name="Jhangiani S."/>
            <person name="Johnson A."/>
            <person name="Khan Z."/>
            <person name="Li Z."/>
            <person name="Liu W."/>
            <person name="Liu X."/>
            <person name="Perez L."/>
            <person name="Shen H."/>
            <person name="Wang Q."/>
            <person name="Watt J."/>
            <person name="Xi L."/>
            <person name="Xin Y."/>
            <person name="Zhou J."/>
            <person name="Deng J."/>
            <person name="Jiang H."/>
            <person name="Liu Y."/>
            <person name="Qu J."/>
            <person name="Song X.-Z."/>
            <person name="Zhang L."/>
            <person name="Villasana D."/>
            <person name="Johnson A."/>
            <person name="Liu J."/>
            <person name="Liyanage D."/>
            <person name="Lorensuhewa L."/>
            <person name="Robinson T."/>
            <person name="Song A."/>
            <person name="Song B.-B."/>
            <person name="Dinh H."/>
            <person name="Thornton R."/>
            <person name="Coyle M."/>
            <person name="Francisco L."/>
            <person name="Jackson L."/>
            <person name="Javaid M."/>
            <person name="Korchina V."/>
            <person name="Kovar C."/>
            <person name="Mata R."/>
            <person name="Mathew T."/>
            <person name="Ngo R."/>
            <person name="Nguyen L."/>
            <person name="Nguyen N."/>
            <person name="Okwuonu G."/>
            <person name="Ongeri F."/>
            <person name="Pham C."/>
            <person name="Simmons D."/>
            <person name="Wilczek-Boney K."/>
            <person name="Hale W."/>
            <person name="Jakkamsetti A."/>
            <person name="Pham P."/>
            <person name="Ruth R."/>
            <person name="San Lucas F."/>
            <person name="Warren J."/>
            <person name="Zhang J."/>
            <person name="Zhao Z."/>
            <person name="Zhou C."/>
            <person name="Zhu D."/>
            <person name="Lee S."/>
            <person name="Bess C."/>
            <person name="Blankenburg K."/>
            <person name="Forbes L."/>
            <person name="Fu Q."/>
            <person name="Gubbala S."/>
            <person name="Hirani K."/>
            <person name="Jayaseelan J.C."/>
            <person name="Lara F."/>
            <person name="Munidasa M."/>
            <person name="Palculict T."/>
            <person name="Patil S."/>
            <person name="Pu L.-L."/>
            <person name="Saada N."/>
            <person name="Tang L."/>
            <person name="Weissenberger G."/>
            <person name="Zhu Y."/>
            <person name="Hemphill L."/>
            <person name="Shang Y."/>
            <person name="Youmans B."/>
            <person name="Ayvaz T."/>
            <person name="Ross M."/>
            <person name="Santibanez J."/>
            <person name="Aqrawi P."/>
            <person name="Gross S."/>
            <person name="Joshi V."/>
            <person name="Fowler G."/>
            <person name="Nazareth L."/>
            <person name="Reid J."/>
            <person name="Worley K."/>
            <person name="Petrosino J."/>
            <person name="Highlander S."/>
            <person name="Gibbs R."/>
        </authorList>
    </citation>
    <scope>NUCLEOTIDE SEQUENCE [LARGE SCALE GENOMIC DNA]</scope>
    <source>
        <strain evidence="6">ATCC 19414</strain>
    </source>
</reference>
<evidence type="ECO:0000259" key="4">
    <source>
        <dbReference type="Pfam" id="PF00206"/>
    </source>
</evidence>
<dbReference type="InterPro" id="IPR020557">
    <property type="entry name" value="Fumarate_lyase_CS"/>
</dbReference>
<dbReference type="EC" id="4.3.1.1" evidence="2"/>
<dbReference type="STRING" id="1648.A2I91_05845"/>
<dbReference type="GO" id="GO:0005829">
    <property type="term" value="C:cytosol"/>
    <property type="evidence" value="ECO:0007669"/>
    <property type="project" value="TreeGrafter"/>
</dbReference>
<evidence type="ECO:0000256" key="3">
    <source>
        <dbReference type="ARBA" id="ARBA00023239"/>
    </source>
</evidence>
<evidence type="ECO:0000313" key="7">
    <source>
        <dbReference type="Proteomes" id="UP000003028"/>
    </source>
</evidence>
<keyword evidence="7" id="KW-1185">Reference proteome</keyword>
<feature type="domain" description="Fumarate lyase N-terminal" evidence="4">
    <location>
        <begin position="18"/>
        <end position="347"/>
    </location>
</feature>
<dbReference type="Pfam" id="PF10415">
    <property type="entry name" value="FumaraseC_C"/>
    <property type="match status" value="1"/>
</dbReference>
<dbReference type="InterPro" id="IPR000362">
    <property type="entry name" value="Fumarate_lyase_fam"/>
</dbReference>
<dbReference type="GO" id="GO:0006099">
    <property type="term" value="P:tricarboxylic acid cycle"/>
    <property type="evidence" value="ECO:0007669"/>
    <property type="project" value="InterPro"/>
</dbReference>
<sequence length="468" mass="51426">MEIGMKNQNVRIEYDSLGSVKVPKDALYGAQTVRALQNFQITGRHVNDMMYLALAQVKKACALANKSVGELDGPRCDAIVFACDEIISGKYKEAFITDAIQGGAGTSMNMNVNEIIANRAAQILNRPIGVYDYIHPNDHVNRAQSTNDIIPTAGKLTVLNLGLLLVEEMIFLADTFHAKALEFSNIIKVGRTHLQDAVLISMGQVFHSYESVVRRDIQRLKQSLSEMQVINLGATAVGTGINSVEGYREHAVTHLSRITGKSFVSAEDLVDATKHVDGFANVHGSLKTFAVGLSRICNDIRMMASGPKVGFNEIFLPEKQPGSSIMPGKVNPVIPEVVNQVCFQVIGNDATVTLAAEAGQMELNVFEPVLFDNLFESLEILRHACATLRIHAIQDIKVNEHRIQDYVEHSLAMATALVKYLGYEKVSEITKQALKENKSLKTLVLEQGLMSEAEVDEALKPESMIHPR</sequence>
<dbReference type="GO" id="GO:0008797">
    <property type="term" value="F:aspartate ammonia-lyase activity"/>
    <property type="evidence" value="ECO:0007669"/>
    <property type="project" value="UniProtKB-EC"/>
</dbReference>
<evidence type="ECO:0000256" key="1">
    <source>
        <dbReference type="ARBA" id="ARBA00001494"/>
    </source>
</evidence>
<gene>
    <name evidence="6" type="primary">aspA</name>
    <name evidence="6" type="ORF">HMPREF0357_10270</name>
</gene>
<dbReference type="Gene3D" id="1.10.275.10">
    <property type="entry name" value="Fumarase/aspartase (N-terminal domain)"/>
    <property type="match status" value="1"/>
</dbReference>
<comment type="catalytic activity">
    <reaction evidence="1">
        <text>L-aspartate = fumarate + NH4(+)</text>
        <dbReference type="Rhea" id="RHEA:16601"/>
        <dbReference type="ChEBI" id="CHEBI:28938"/>
        <dbReference type="ChEBI" id="CHEBI:29806"/>
        <dbReference type="ChEBI" id="CHEBI:29991"/>
        <dbReference type="EC" id="4.3.1.1"/>
    </reaction>
</comment>
<dbReference type="PANTHER" id="PTHR42696:SF2">
    <property type="entry name" value="ASPARTATE AMMONIA-LYASE"/>
    <property type="match status" value="1"/>
</dbReference>
<dbReference type="InterPro" id="IPR022761">
    <property type="entry name" value="Fumarate_lyase_N"/>
</dbReference>
<dbReference type="InterPro" id="IPR051546">
    <property type="entry name" value="Aspartate_Ammonia-Lyase"/>
</dbReference>
<dbReference type="InterPro" id="IPR008948">
    <property type="entry name" value="L-Aspartase-like"/>
</dbReference>
<dbReference type="FunFam" id="1.10.40.30:FF:000002">
    <property type="entry name" value="Fumarate hydratase class II"/>
    <property type="match status" value="1"/>
</dbReference>
<dbReference type="PRINTS" id="PR00145">
    <property type="entry name" value="ARGSUCLYASE"/>
</dbReference>
<dbReference type="AlphaFoldDB" id="E7FUL4"/>
<protein>
    <recommendedName>
        <fullName evidence="2">aspartate ammonia-lyase</fullName>
        <ecNumber evidence="2">4.3.1.1</ecNumber>
    </recommendedName>
</protein>
<evidence type="ECO:0000313" key="6">
    <source>
        <dbReference type="EMBL" id="EFY09475.1"/>
    </source>
</evidence>
<evidence type="ECO:0000256" key="2">
    <source>
        <dbReference type="ARBA" id="ARBA00012992"/>
    </source>
</evidence>
<dbReference type="InterPro" id="IPR024083">
    <property type="entry name" value="Fumarase/histidase_N"/>
</dbReference>
<dbReference type="Pfam" id="PF00206">
    <property type="entry name" value="Lyase_1"/>
    <property type="match status" value="1"/>
</dbReference>
<proteinExistence type="predicted"/>
<evidence type="ECO:0000259" key="5">
    <source>
        <dbReference type="Pfam" id="PF10415"/>
    </source>
</evidence>
<dbReference type="FunFam" id="1.20.200.10:FF:000001">
    <property type="entry name" value="Fumarate hydratase, mitochondrial"/>
    <property type="match status" value="1"/>
</dbReference>
<dbReference type="CDD" id="cd01357">
    <property type="entry name" value="Aspartase"/>
    <property type="match status" value="1"/>
</dbReference>
<dbReference type="PRINTS" id="PR00149">
    <property type="entry name" value="FUMRATELYASE"/>
</dbReference>
<dbReference type="GO" id="GO:0006531">
    <property type="term" value="P:aspartate metabolic process"/>
    <property type="evidence" value="ECO:0007669"/>
    <property type="project" value="TreeGrafter"/>
</dbReference>
<accession>E7FUL4</accession>
<dbReference type="Gene3D" id="1.20.200.10">
    <property type="entry name" value="Fumarase/aspartase (Central domain)"/>
    <property type="match status" value="1"/>
</dbReference>
<dbReference type="NCBIfam" id="NF008909">
    <property type="entry name" value="PRK12273.1"/>
    <property type="match status" value="1"/>
</dbReference>
<dbReference type="Gene3D" id="1.10.40.30">
    <property type="entry name" value="Fumarase/aspartase (C-terminal domain)"/>
    <property type="match status" value="1"/>
</dbReference>
<dbReference type="SUPFAM" id="SSF48557">
    <property type="entry name" value="L-aspartase-like"/>
    <property type="match status" value="1"/>
</dbReference>
<comment type="caution">
    <text evidence="6">The sequence shown here is derived from an EMBL/GenBank/DDBJ whole genome shotgun (WGS) entry which is preliminary data.</text>
</comment>
<dbReference type="PROSITE" id="PS00163">
    <property type="entry name" value="FUMARATE_LYASES"/>
    <property type="match status" value="1"/>
</dbReference>
<dbReference type="FunFam" id="1.10.275.10:FF:000001">
    <property type="entry name" value="Fumarate hydratase, mitochondrial"/>
    <property type="match status" value="1"/>
</dbReference>
<organism evidence="6 7">
    <name type="scientific">Erysipelothrix rhusiopathiae ATCC 19414</name>
    <dbReference type="NCBI Taxonomy" id="525280"/>
    <lineage>
        <taxon>Bacteria</taxon>
        <taxon>Bacillati</taxon>
        <taxon>Bacillota</taxon>
        <taxon>Erysipelotrichia</taxon>
        <taxon>Erysipelotrichales</taxon>
        <taxon>Erysipelotrichaceae</taxon>
        <taxon>Erysipelothrix</taxon>
    </lineage>
</organism>